<comment type="subunit">
    <text evidence="3">Homotetramer.</text>
</comment>
<evidence type="ECO:0000256" key="6">
    <source>
        <dbReference type="ARBA" id="ARBA00022842"/>
    </source>
</evidence>
<sequence>MIELLVLDVDGTLTDGKITYTNSGDELKSFDVSDGLAIATWTKKLGKKAAIITGRTSKIVEQRAQDLQINHLYQKVHNKDEILEEILKKENLTWDQVAAIGDDLNDYKMLKKVNLSFTPSNGTHYLKEFVDVVCKNSGGNGAVREMIEYIIKKDNLEEEFLKAWL</sequence>
<dbReference type="Proteomes" id="UP000290092">
    <property type="component" value="Unassembled WGS sequence"/>
</dbReference>
<comment type="caution">
    <text evidence="8">The sequence shown here is derived from an EMBL/GenBank/DDBJ whole genome shotgun (WGS) entry which is preliminary data.</text>
</comment>
<dbReference type="PANTHER" id="PTHR21485:SF3">
    <property type="entry name" value="N-ACYLNEURAMINATE CYTIDYLYLTRANSFERASE"/>
    <property type="match status" value="1"/>
</dbReference>
<dbReference type="NCBIfam" id="TIGR01670">
    <property type="entry name" value="KdsC-phosphatas"/>
    <property type="match status" value="1"/>
</dbReference>
<dbReference type="GO" id="GO:0046872">
    <property type="term" value="F:metal ion binding"/>
    <property type="evidence" value="ECO:0007669"/>
    <property type="project" value="UniProtKB-KW"/>
</dbReference>
<dbReference type="SFLD" id="SFLDG01138">
    <property type="entry name" value="C1.6.2:_Deoxy-d-mannose-octulo"/>
    <property type="match status" value="1"/>
</dbReference>
<dbReference type="Pfam" id="PF08282">
    <property type="entry name" value="Hydrolase_3"/>
    <property type="match status" value="1"/>
</dbReference>
<evidence type="ECO:0000256" key="5">
    <source>
        <dbReference type="ARBA" id="ARBA00022801"/>
    </source>
</evidence>
<keyword evidence="6 7" id="KW-0460">Magnesium</keyword>
<evidence type="ECO:0000256" key="4">
    <source>
        <dbReference type="ARBA" id="ARBA00022723"/>
    </source>
</evidence>
<dbReference type="SFLD" id="SFLDS00003">
    <property type="entry name" value="Haloacid_Dehalogenase"/>
    <property type="match status" value="1"/>
</dbReference>
<evidence type="ECO:0000313" key="8">
    <source>
        <dbReference type="EMBL" id="RXK15695.1"/>
    </source>
</evidence>
<proteinExistence type="inferred from homology"/>
<accession>A0AAX2AGC1</accession>
<dbReference type="EMBL" id="NXID01000023">
    <property type="protein sequence ID" value="RXK15695.1"/>
    <property type="molecule type" value="Genomic_DNA"/>
</dbReference>
<feature type="binding site" evidence="7">
    <location>
        <position position="10"/>
    </location>
    <ligand>
        <name>substrate</name>
    </ligand>
</feature>
<keyword evidence="9" id="KW-1185">Reference proteome</keyword>
<organism evidence="8 9">
    <name type="scientific">Malaciobacter mytili LMG 24559</name>
    <dbReference type="NCBI Taxonomy" id="1032238"/>
    <lineage>
        <taxon>Bacteria</taxon>
        <taxon>Pseudomonadati</taxon>
        <taxon>Campylobacterota</taxon>
        <taxon>Epsilonproteobacteria</taxon>
        <taxon>Campylobacterales</taxon>
        <taxon>Arcobacteraceae</taxon>
        <taxon>Malaciobacter</taxon>
    </lineage>
</organism>
<comment type="similarity">
    <text evidence="2">Belongs to the KdsC family.</text>
</comment>
<dbReference type="RefSeq" id="WP_114842142.1">
    <property type="nucleotide sequence ID" value="NZ_CP031219.1"/>
</dbReference>
<comment type="cofactor">
    <cofactor evidence="1 7">
        <name>Mg(2+)</name>
        <dbReference type="ChEBI" id="CHEBI:18420"/>
    </cofactor>
</comment>
<evidence type="ECO:0000313" key="9">
    <source>
        <dbReference type="Proteomes" id="UP000290092"/>
    </source>
</evidence>
<dbReference type="GO" id="GO:0016788">
    <property type="term" value="F:hydrolase activity, acting on ester bonds"/>
    <property type="evidence" value="ECO:0007669"/>
    <property type="project" value="InterPro"/>
</dbReference>
<keyword evidence="4 7" id="KW-0479">Metal-binding</keyword>
<gene>
    <name evidence="8" type="ORF">CP985_07230</name>
</gene>
<dbReference type="SUPFAM" id="SSF56784">
    <property type="entry name" value="HAD-like"/>
    <property type="match status" value="1"/>
</dbReference>
<evidence type="ECO:0000256" key="1">
    <source>
        <dbReference type="ARBA" id="ARBA00001946"/>
    </source>
</evidence>
<protein>
    <submittedName>
        <fullName evidence="8">3-deoxy-D-manno-octulosonate 8-phosphate phosphatase</fullName>
    </submittedName>
</protein>
<feature type="binding site" evidence="7">
    <location>
        <position position="102"/>
    </location>
    <ligand>
        <name>Mg(2+)</name>
        <dbReference type="ChEBI" id="CHEBI:18420"/>
    </ligand>
</feature>
<keyword evidence="5" id="KW-0378">Hydrolase</keyword>
<dbReference type="PANTHER" id="PTHR21485">
    <property type="entry name" value="HAD SUPERFAMILY MEMBERS CMAS AND KDSC"/>
    <property type="match status" value="1"/>
</dbReference>
<dbReference type="Gene3D" id="3.40.50.1000">
    <property type="entry name" value="HAD superfamily/HAD-like"/>
    <property type="match status" value="1"/>
</dbReference>
<feature type="binding site" evidence="7">
    <location>
        <position position="8"/>
    </location>
    <ligand>
        <name>Mg(2+)</name>
        <dbReference type="ChEBI" id="CHEBI:18420"/>
    </ligand>
</feature>
<dbReference type="InterPro" id="IPR023214">
    <property type="entry name" value="HAD_sf"/>
</dbReference>
<dbReference type="CDD" id="cd01630">
    <property type="entry name" value="HAD_KDO-like"/>
    <property type="match status" value="1"/>
</dbReference>
<name>A0AAX2AGC1_9BACT</name>
<reference evidence="8 9" key="1">
    <citation type="submission" date="2017-09" db="EMBL/GenBank/DDBJ databases">
        <title>Genomics of the genus Arcobacter.</title>
        <authorList>
            <person name="Perez-Cataluna A."/>
            <person name="Figueras M.J."/>
            <person name="Salas-Masso N."/>
        </authorList>
    </citation>
    <scope>NUCLEOTIDE SEQUENCE [LARGE SCALE GENOMIC DNA]</scope>
    <source>
        <strain evidence="8 9">CECT 7386</strain>
    </source>
</reference>
<dbReference type="GO" id="GO:0008781">
    <property type="term" value="F:N-acylneuraminate cytidylyltransferase activity"/>
    <property type="evidence" value="ECO:0007669"/>
    <property type="project" value="TreeGrafter"/>
</dbReference>
<dbReference type="InterPro" id="IPR036412">
    <property type="entry name" value="HAD-like_sf"/>
</dbReference>
<evidence type="ECO:0000256" key="7">
    <source>
        <dbReference type="PIRSR" id="PIRSR006118-2"/>
    </source>
</evidence>
<dbReference type="KEGG" id="amyt:AMYT_1724"/>
<dbReference type="FunFam" id="3.40.50.1000:FF:000029">
    <property type="entry name" value="3-deoxy-D-manno-octulosonate 8-phosphate phosphatase KdsC"/>
    <property type="match status" value="1"/>
</dbReference>
<dbReference type="SFLD" id="SFLDG01136">
    <property type="entry name" value="C1.6:_Phosphoserine_Phosphatas"/>
    <property type="match status" value="1"/>
</dbReference>
<dbReference type="PIRSF" id="PIRSF006118">
    <property type="entry name" value="KDO8-P_Ptase"/>
    <property type="match status" value="1"/>
</dbReference>
<evidence type="ECO:0000256" key="3">
    <source>
        <dbReference type="ARBA" id="ARBA00011881"/>
    </source>
</evidence>
<evidence type="ECO:0000256" key="2">
    <source>
        <dbReference type="ARBA" id="ARBA00005893"/>
    </source>
</evidence>
<dbReference type="AlphaFoldDB" id="A0AAX2AGC1"/>
<dbReference type="InterPro" id="IPR050793">
    <property type="entry name" value="CMP-NeuNAc_synthase"/>
</dbReference>
<dbReference type="InterPro" id="IPR010023">
    <property type="entry name" value="KdsC_fam"/>
</dbReference>